<protein>
    <recommendedName>
        <fullName evidence="11">Vang-like protein</fullName>
    </recommendedName>
</protein>
<accession>A0A8C0NIQ6</accession>
<evidence type="ECO:0000313" key="10">
    <source>
        <dbReference type="Proteomes" id="UP000694429"/>
    </source>
</evidence>
<comment type="similarity">
    <text evidence="6">Belongs to the Vang family.</text>
</comment>
<evidence type="ECO:0000256" key="7">
    <source>
        <dbReference type="SAM" id="MobiDB-lite"/>
    </source>
</evidence>
<dbReference type="Ensembl" id="ENSCAFT00030031844.1">
    <property type="protein sequence ID" value="ENSCAFP00030027770.1"/>
    <property type="gene ID" value="ENSCAFG00030017251.1"/>
</dbReference>
<gene>
    <name evidence="9" type="primary">VANGL2</name>
</gene>
<evidence type="ECO:0000256" key="3">
    <source>
        <dbReference type="ARBA" id="ARBA00022692"/>
    </source>
</evidence>
<sequence>MDTESQYSGYSYKSGHSRSSRKHRDRRDRHRSKSRDGSRGDKSVTIQAPGEPLLDNESTRGDERDDNWGETTTVVTGTSEHSISHDDLTRIAKDMEDSVPLDCSRHLGVAAGATLALLSFLTPLAFLLLPPLLWRDELEPCGTACEGLFISVAFKLLILLLGSWALFFRRPKASLPRVFVLRALLMVLVFLLVVSYWLFYGVRILDARERSYQGVVQFAVSLVDALLFVHYLAVVLLELRQLQPQFTLKVVRSTDGASRFYNVGHLSIQRVAVWILEKYYHDFPVYNPALLNLPKSVLAKKVSGFKVYSLGEENSTNNSTGQSRAVIAAAARRRDNSHNEYYYEEAEHERRVRKRRARLVVAVEEAFTHIKRLQEEEQKNPREVMDPREAAQAIFASMARAMQKYLRTTKQQPYHTMESILQHLEFCITHDMTPKVGLLCCQHPASPPVRRGLTAPALQPCLLPPPTPLSPFPLWSLPHPCPPDLCSESGSWVMSRGSFQVLLGMAETWSPSLQGSAVAAPKIPPLPLHLLLIVSLPELHPQPLGEQGDGLHESRMESGGLGSWPGAGHVPARMS</sequence>
<comment type="subcellular location">
    <subcellularLocation>
        <location evidence="1">Cell membrane</location>
        <topology evidence="1">Multi-pass membrane protein</topology>
    </subcellularLocation>
</comment>
<dbReference type="GO" id="GO:0005886">
    <property type="term" value="C:plasma membrane"/>
    <property type="evidence" value="ECO:0007669"/>
    <property type="project" value="UniProtKB-SubCell"/>
</dbReference>
<reference evidence="9" key="1">
    <citation type="submission" date="2019-03" db="EMBL/GenBank/DDBJ databases">
        <authorList>
            <person name="Warren W.C."/>
            <person name="Johnson G.S."/>
        </authorList>
    </citation>
    <scope>NUCLEOTIDE SEQUENCE [LARGE SCALE GENOMIC DNA]</scope>
    <source>
        <strain evidence="9">Basenji</strain>
    </source>
</reference>
<evidence type="ECO:0000256" key="1">
    <source>
        <dbReference type="ARBA" id="ARBA00004651"/>
    </source>
</evidence>
<feature type="transmembrane region" description="Helical" evidence="8">
    <location>
        <begin position="107"/>
        <end position="128"/>
    </location>
</feature>
<dbReference type="PANTHER" id="PTHR20886">
    <property type="entry name" value="VANG-LIKE PROTEIN"/>
    <property type="match status" value="1"/>
</dbReference>
<evidence type="ECO:0000256" key="8">
    <source>
        <dbReference type="SAM" id="Phobius"/>
    </source>
</evidence>
<feature type="transmembrane region" description="Helical" evidence="8">
    <location>
        <begin position="179"/>
        <end position="198"/>
    </location>
</feature>
<keyword evidence="5 8" id="KW-0472">Membrane</keyword>
<reference evidence="9" key="2">
    <citation type="submission" date="2025-08" db="UniProtKB">
        <authorList>
            <consortium name="Ensembl"/>
        </authorList>
    </citation>
    <scope>IDENTIFICATION</scope>
</reference>
<feature type="region of interest" description="Disordered" evidence="7">
    <location>
        <begin position="1"/>
        <end position="80"/>
    </location>
</feature>
<dbReference type="AlphaFoldDB" id="A0A8C0NIQ6"/>
<feature type="compositionally biased region" description="Low complexity" evidence="7">
    <location>
        <begin position="69"/>
        <end position="80"/>
    </location>
</feature>
<evidence type="ECO:0000256" key="2">
    <source>
        <dbReference type="ARBA" id="ARBA00022475"/>
    </source>
</evidence>
<keyword evidence="3 8" id="KW-0812">Transmembrane</keyword>
<proteinExistence type="inferred from homology"/>
<name>A0A8C0NIQ6_CANLF</name>
<feature type="region of interest" description="Disordered" evidence="7">
    <location>
        <begin position="543"/>
        <end position="575"/>
    </location>
</feature>
<evidence type="ECO:0000256" key="4">
    <source>
        <dbReference type="ARBA" id="ARBA00022989"/>
    </source>
</evidence>
<dbReference type="Proteomes" id="UP000694429">
    <property type="component" value="Chromosome 38"/>
</dbReference>
<evidence type="ECO:0008006" key="11">
    <source>
        <dbReference type="Google" id="ProtNLM"/>
    </source>
</evidence>
<feature type="compositionally biased region" description="Basic and acidic residues" evidence="7">
    <location>
        <begin position="57"/>
        <end position="67"/>
    </location>
</feature>
<keyword evidence="4 8" id="KW-1133">Transmembrane helix</keyword>
<organism evidence="9 10">
    <name type="scientific">Canis lupus familiaris</name>
    <name type="common">Dog</name>
    <name type="synonym">Canis familiaris</name>
    <dbReference type="NCBI Taxonomy" id="9615"/>
    <lineage>
        <taxon>Eukaryota</taxon>
        <taxon>Metazoa</taxon>
        <taxon>Chordata</taxon>
        <taxon>Craniata</taxon>
        <taxon>Vertebrata</taxon>
        <taxon>Euteleostomi</taxon>
        <taxon>Mammalia</taxon>
        <taxon>Eutheria</taxon>
        <taxon>Laurasiatheria</taxon>
        <taxon>Carnivora</taxon>
        <taxon>Caniformia</taxon>
        <taxon>Canidae</taxon>
        <taxon>Canis</taxon>
    </lineage>
</organism>
<feature type="transmembrane region" description="Helical" evidence="8">
    <location>
        <begin position="148"/>
        <end position="167"/>
    </location>
</feature>
<dbReference type="Pfam" id="PF06638">
    <property type="entry name" value="Strabismus"/>
    <property type="match status" value="1"/>
</dbReference>
<evidence type="ECO:0000256" key="5">
    <source>
        <dbReference type="ARBA" id="ARBA00023136"/>
    </source>
</evidence>
<keyword evidence="2" id="KW-1003">Cell membrane</keyword>
<feature type="transmembrane region" description="Helical" evidence="8">
    <location>
        <begin position="218"/>
        <end position="239"/>
    </location>
</feature>
<evidence type="ECO:0000256" key="6">
    <source>
        <dbReference type="ARBA" id="ARBA00025718"/>
    </source>
</evidence>
<dbReference type="InterPro" id="IPR009539">
    <property type="entry name" value="VANGL"/>
</dbReference>
<evidence type="ECO:0000313" key="9">
    <source>
        <dbReference type="Ensembl" id="ENSCAFP00030027770.1"/>
    </source>
</evidence>
<feature type="compositionally biased region" description="Basic residues" evidence="7">
    <location>
        <begin position="15"/>
        <end position="33"/>
    </location>
</feature>